<reference evidence="1 2" key="1">
    <citation type="journal article" date="2012" name="J. Bacteriol.">
        <title>Draft genome of Streptomyces tsukubaensis NRRL 18488, the producer of the clinically important immunosuppressant tacrolimus (FK506).</title>
        <authorList>
            <person name="Barreiro C."/>
            <person name="Prieto C."/>
            <person name="Sola-Landa A."/>
            <person name="Solera E."/>
            <person name="Martinez-Castro M."/>
            <person name="Perez-Redondo R."/>
            <person name="Garcia-Estrada C."/>
            <person name="Aparicio J.F."/>
            <person name="Fernandez-Martinez L.T."/>
            <person name="Santos-Aberturas J."/>
            <person name="Salehi-Najafabadi Z."/>
            <person name="Rodriguez-Garcia A."/>
            <person name="Tauch A."/>
            <person name="Martin J.F."/>
        </authorList>
    </citation>
    <scope>NUCLEOTIDE SEQUENCE [LARGE SCALE GENOMIC DNA]</scope>
    <source>
        <strain evidence="2">DSM 42081 / NBRC 108919 / NRRL 18488 / 9993</strain>
    </source>
</reference>
<name>I2MT32_STRT9</name>
<evidence type="ECO:0000313" key="1">
    <source>
        <dbReference type="EMBL" id="QKM65783.1"/>
    </source>
</evidence>
<organism evidence="1 2">
    <name type="scientific">Streptomyces tsukubensis (strain DSM 42081 / NBRC 108919 / NRRL 18488 / 9993)</name>
    <dbReference type="NCBI Taxonomy" id="1114943"/>
    <lineage>
        <taxon>Bacteria</taxon>
        <taxon>Bacillati</taxon>
        <taxon>Actinomycetota</taxon>
        <taxon>Actinomycetes</taxon>
        <taxon>Kitasatosporales</taxon>
        <taxon>Streptomycetaceae</taxon>
        <taxon>Streptomyces</taxon>
    </lineage>
</organism>
<dbReference type="Proteomes" id="UP000005940">
    <property type="component" value="Plasmid pSTS1"/>
</dbReference>
<evidence type="ECO:0000313" key="2">
    <source>
        <dbReference type="Proteomes" id="UP000005940"/>
    </source>
</evidence>
<dbReference type="RefSeq" id="WP_006351107.1">
    <property type="nucleotide sequence ID" value="NZ_CP029157.1"/>
</dbReference>
<dbReference type="AlphaFoldDB" id="I2MT32"/>
<accession>I2MT32</accession>
<geneLocation type="plasmid" evidence="1 2">
    <name>pSTS1</name>
</geneLocation>
<dbReference type="EMBL" id="CP029157">
    <property type="protein sequence ID" value="QKM65783.1"/>
    <property type="molecule type" value="Genomic_DNA"/>
</dbReference>
<proteinExistence type="predicted"/>
<keyword evidence="1" id="KW-0614">Plasmid</keyword>
<protein>
    <submittedName>
        <fullName evidence="1">Uncharacterized protein</fullName>
    </submittedName>
</protein>
<gene>
    <name evidence="1" type="ORF">STSU_000070</name>
</gene>
<keyword evidence="2" id="KW-1185">Reference proteome</keyword>
<sequence length="73" mass="8125">MSSTTYWHWTIAFDDPSTGERITFEGESIGPANATTDAVLLNLTPDLNTEVQRRYGSGYSIENLSPVCQIEQK</sequence>